<dbReference type="GO" id="GO:0003676">
    <property type="term" value="F:nucleic acid binding"/>
    <property type="evidence" value="ECO:0007669"/>
    <property type="project" value="InterPro"/>
</dbReference>
<name>A0A9P6NU29_9BASI</name>
<dbReference type="PANTHER" id="PTHR33246:SF51">
    <property type="entry name" value="MYB_SANT-LIKE DOMAIN-CONTAINING PROTEIN"/>
    <property type="match status" value="1"/>
</dbReference>
<sequence length="366" mass="40775">MSTKMESDSISSKNRLSILGFEKLNAPGSESNYLNWSLVARSVLQTEGLLHMIKRSDPKDRPTTYKADCMKVKTFFLCYVETSNYTVIRQCRDDTTAMWSALQELHLDLSSALKMYWLKSLVTERMEGDNVDAYLDKVQTLHDHLNSLVTPENPLRTDDILVAAISLAVPTNWQHTLTALLQHPNVTSITVSKARTTLSADHPLPMGSWTGSEKQLQSWRDRQKITCNYCEKRGHAENECQSKLSEELDMTHKELRKLKSRKRAGKEKASAAFTKRKDDSSDIFLSSSLESASLVRMNAASLLNLAQSPLNIDSGCSKSMAPTSTPLINLRPSNTSVMLADNSVIKATAVGSTTLPFSPPKTIDML</sequence>
<dbReference type="Proteomes" id="UP000886653">
    <property type="component" value="Unassembled WGS sequence"/>
</dbReference>
<dbReference type="EMBL" id="MU167221">
    <property type="protein sequence ID" value="KAG0150244.1"/>
    <property type="molecule type" value="Genomic_DNA"/>
</dbReference>
<proteinExistence type="predicted"/>
<gene>
    <name evidence="2" type="ORF">CROQUDRAFT_88278</name>
</gene>
<keyword evidence="3" id="KW-1185">Reference proteome</keyword>
<dbReference type="PANTHER" id="PTHR33246">
    <property type="entry name" value="CCHC-TYPE DOMAIN-CONTAINING PROTEIN"/>
    <property type="match status" value="1"/>
</dbReference>
<dbReference type="GO" id="GO:0006397">
    <property type="term" value="P:mRNA processing"/>
    <property type="evidence" value="ECO:0007669"/>
    <property type="project" value="UniProtKB-KW"/>
</dbReference>
<evidence type="ECO:0000313" key="2">
    <source>
        <dbReference type="EMBL" id="KAG0150244.1"/>
    </source>
</evidence>
<organism evidence="2 3">
    <name type="scientific">Cronartium quercuum f. sp. fusiforme G11</name>
    <dbReference type="NCBI Taxonomy" id="708437"/>
    <lineage>
        <taxon>Eukaryota</taxon>
        <taxon>Fungi</taxon>
        <taxon>Dikarya</taxon>
        <taxon>Basidiomycota</taxon>
        <taxon>Pucciniomycotina</taxon>
        <taxon>Pucciniomycetes</taxon>
        <taxon>Pucciniales</taxon>
        <taxon>Coleosporiaceae</taxon>
        <taxon>Cronartium</taxon>
    </lineage>
</organism>
<reference evidence="2" key="1">
    <citation type="submission" date="2013-11" db="EMBL/GenBank/DDBJ databases">
        <title>Genome sequence of the fusiform rust pathogen reveals effectors for host alternation and coevolution with pine.</title>
        <authorList>
            <consortium name="DOE Joint Genome Institute"/>
            <person name="Smith K."/>
            <person name="Pendleton A."/>
            <person name="Kubisiak T."/>
            <person name="Anderson C."/>
            <person name="Salamov A."/>
            <person name="Aerts A."/>
            <person name="Riley R."/>
            <person name="Clum A."/>
            <person name="Lindquist E."/>
            <person name="Ence D."/>
            <person name="Campbell M."/>
            <person name="Kronenberg Z."/>
            <person name="Feau N."/>
            <person name="Dhillon B."/>
            <person name="Hamelin R."/>
            <person name="Burleigh J."/>
            <person name="Smith J."/>
            <person name="Yandell M."/>
            <person name="Nelson C."/>
            <person name="Grigoriev I."/>
            <person name="Davis J."/>
        </authorList>
    </citation>
    <scope>NUCLEOTIDE SEQUENCE</scope>
    <source>
        <strain evidence="2">G11</strain>
    </source>
</reference>
<dbReference type="Pfam" id="PF14223">
    <property type="entry name" value="Retrotran_gag_2"/>
    <property type="match status" value="1"/>
</dbReference>
<dbReference type="InterPro" id="IPR036875">
    <property type="entry name" value="Znf_CCHC_sf"/>
</dbReference>
<protein>
    <recommendedName>
        <fullName evidence="4">CCHC-type domain-containing protein</fullName>
    </recommendedName>
</protein>
<accession>A0A9P6NU29</accession>
<evidence type="ECO:0000313" key="3">
    <source>
        <dbReference type="Proteomes" id="UP000886653"/>
    </source>
</evidence>
<comment type="caution">
    <text evidence="2">The sequence shown here is derived from an EMBL/GenBank/DDBJ whole genome shotgun (WGS) entry which is preliminary data.</text>
</comment>
<keyword evidence="1" id="KW-0507">mRNA processing</keyword>
<dbReference type="AlphaFoldDB" id="A0A9P6NU29"/>
<evidence type="ECO:0008006" key="4">
    <source>
        <dbReference type="Google" id="ProtNLM"/>
    </source>
</evidence>
<dbReference type="SUPFAM" id="SSF57756">
    <property type="entry name" value="Retrovirus zinc finger-like domains"/>
    <property type="match status" value="1"/>
</dbReference>
<dbReference type="GO" id="GO:0008270">
    <property type="term" value="F:zinc ion binding"/>
    <property type="evidence" value="ECO:0007669"/>
    <property type="project" value="InterPro"/>
</dbReference>
<evidence type="ECO:0000256" key="1">
    <source>
        <dbReference type="ARBA" id="ARBA00022664"/>
    </source>
</evidence>